<dbReference type="KEGG" id="sbg:SBG_0921"/>
<dbReference type="EMBL" id="FR877557">
    <property type="protein sequence ID" value="CCC30018.1"/>
    <property type="molecule type" value="Genomic_DNA"/>
</dbReference>
<proteinExistence type="predicted"/>
<dbReference type="AlphaFoldDB" id="A0A0K0H9F0"/>
<evidence type="ECO:0000313" key="1">
    <source>
        <dbReference type="EMBL" id="CCC30018.1"/>
    </source>
</evidence>
<protein>
    <submittedName>
        <fullName evidence="1">Hypothetical phage-related protein</fullName>
    </submittedName>
</protein>
<dbReference type="Proteomes" id="UP000000289">
    <property type="component" value="Chromosome"/>
</dbReference>
<gene>
    <name evidence="1" type="ordered locus">SBG_0921</name>
</gene>
<sequence length="105" mass="11345">MVQNCIQSQSLTAQKHKEVSMFMLLLSGNRYTPDTFISVRQVYGSVMQNAGLSVVVRSLRGEAVSRGLMLNVPVRIVGGAVLSGGDTLVKPVKSLHGFLLVTKEV</sequence>
<accession>A0A0K0H9F0</accession>
<reference evidence="1 2" key="1">
    <citation type="journal article" date="2011" name="PLoS Pathog.">
        <title>Salmonella bongori provides insights into the evolution of the Salmonellae.</title>
        <authorList>
            <person name="Fookes M."/>
            <person name="Schroeder G.N."/>
            <person name="Langridge G.C."/>
            <person name="Blondel C.J."/>
            <person name="Mammina C."/>
            <person name="Connor T.R."/>
            <person name="Seth-Smith H."/>
            <person name="Vernikos G.S."/>
            <person name="Robinson K.S."/>
            <person name="Sanders M."/>
            <person name="Petty N.K."/>
            <person name="Kingsley R.A."/>
            <person name="Baumler A.J."/>
            <person name="Nuccio S.P."/>
            <person name="Contreras I."/>
            <person name="Santiviago C.A."/>
            <person name="Maskell D."/>
            <person name="Barrow P."/>
            <person name="Humphrey T."/>
            <person name="Nastasi A."/>
            <person name="Roberts M."/>
            <person name="Frankel G."/>
            <person name="Parkhill J."/>
            <person name="Dougan G."/>
            <person name="Thomson N.R."/>
        </authorList>
    </citation>
    <scope>NUCLEOTIDE SEQUENCE [LARGE SCALE GENOMIC DNA]</scope>
    <source>
        <strain evidence="2">ATCC 43975 / DSM 13772 / NCTC 12419</strain>
    </source>
</reference>
<organism evidence="1 2">
    <name type="scientific">Salmonella bongori (strain ATCC 43975 / DSM 13772 / NCTC 12419)</name>
    <dbReference type="NCBI Taxonomy" id="218493"/>
    <lineage>
        <taxon>Bacteria</taxon>
        <taxon>Pseudomonadati</taxon>
        <taxon>Pseudomonadota</taxon>
        <taxon>Gammaproteobacteria</taxon>
        <taxon>Enterobacterales</taxon>
        <taxon>Enterobacteriaceae</taxon>
        <taxon>Salmonella</taxon>
    </lineage>
</organism>
<name>A0A0K0H9F0_SALBC</name>
<evidence type="ECO:0000313" key="2">
    <source>
        <dbReference type="Proteomes" id="UP000000289"/>
    </source>
</evidence>